<feature type="domain" description="N-(5'phosphoribosyl) anthranilate isomerase (PRAI)" evidence="10">
    <location>
        <begin position="5"/>
        <end position="198"/>
    </location>
</feature>
<dbReference type="SUPFAM" id="SSF51366">
    <property type="entry name" value="Ribulose-phoshate binding barrel"/>
    <property type="match status" value="1"/>
</dbReference>
<keyword evidence="5 9" id="KW-0028">Amino-acid biosynthesis</keyword>
<name>A0A1F7GTI6_9BACT</name>
<dbReference type="PANTHER" id="PTHR42894:SF1">
    <property type="entry name" value="N-(5'-PHOSPHORIBOSYL)ANTHRANILATE ISOMERASE"/>
    <property type="match status" value="1"/>
</dbReference>
<comment type="similarity">
    <text evidence="9">Belongs to the TrpF family.</text>
</comment>
<evidence type="ECO:0000256" key="9">
    <source>
        <dbReference type="HAMAP-Rule" id="MF_00135"/>
    </source>
</evidence>
<dbReference type="HAMAP" id="MF_00135">
    <property type="entry name" value="PRAI"/>
    <property type="match status" value="1"/>
</dbReference>
<dbReference type="UniPathway" id="UPA00035">
    <property type="reaction ID" value="UER00042"/>
</dbReference>
<evidence type="ECO:0000256" key="4">
    <source>
        <dbReference type="ARBA" id="ARBA00022272"/>
    </source>
</evidence>
<comment type="caution">
    <text evidence="11">The sequence shown here is derived from an EMBL/GenBank/DDBJ whole genome shotgun (WGS) entry which is preliminary data.</text>
</comment>
<reference evidence="11 12" key="1">
    <citation type="journal article" date="2016" name="Nat. Commun.">
        <title>Thousands of microbial genomes shed light on interconnected biogeochemical processes in an aquifer system.</title>
        <authorList>
            <person name="Anantharaman K."/>
            <person name="Brown C.T."/>
            <person name="Hug L.A."/>
            <person name="Sharon I."/>
            <person name="Castelle C.J."/>
            <person name="Probst A.J."/>
            <person name="Thomas B.C."/>
            <person name="Singh A."/>
            <person name="Wilkins M.J."/>
            <person name="Karaoz U."/>
            <person name="Brodie E.L."/>
            <person name="Williams K.H."/>
            <person name="Hubbard S.S."/>
            <person name="Banfield J.F."/>
        </authorList>
    </citation>
    <scope>NUCLEOTIDE SEQUENCE [LARGE SCALE GENOMIC DNA]</scope>
</reference>
<dbReference type="GO" id="GO:0004640">
    <property type="term" value="F:phosphoribosylanthranilate isomerase activity"/>
    <property type="evidence" value="ECO:0007669"/>
    <property type="project" value="UniProtKB-UniRule"/>
</dbReference>
<comment type="catalytic activity">
    <reaction evidence="1 9">
        <text>N-(5-phospho-beta-D-ribosyl)anthranilate = 1-(2-carboxyphenylamino)-1-deoxy-D-ribulose 5-phosphate</text>
        <dbReference type="Rhea" id="RHEA:21540"/>
        <dbReference type="ChEBI" id="CHEBI:18277"/>
        <dbReference type="ChEBI" id="CHEBI:58613"/>
        <dbReference type="EC" id="5.3.1.24"/>
    </reaction>
</comment>
<keyword evidence="8 9" id="KW-0413">Isomerase</keyword>
<dbReference type="GO" id="GO:0000162">
    <property type="term" value="P:L-tryptophan biosynthetic process"/>
    <property type="evidence" value="ECO:0007669"/>
    <property type="project" value="UniProtKB-UniRule"/>
</dbReference>
<sequence length="205" mass="22822">MKVKIKICGIRSLESAQAAIRAGADFIGFNFVKQSPRYVHPRYAKEIQKRVHGKLKTVGVFQNEKIDLINAIVDLLGLDYVQLHGQESKSFAEKIQAKIIKVCILSTKSNSEKIANEIKNYKPDLALLDLKKGAKQSAFDIKQSNFIAKQFPVFIAGGLNPDNVEKMVVTIKPYGVDAARGIETYGHEDIGKIYQFISAAKQINI</sequence>
<evidence type="ECO:0000313" key="11">
    <source>
        <dbReference type="EMBL" id="OGK22134.1"/>
    </source>
</evidence>
<evidence type="ECO:0000259" key="10">
    <source>
        <dbReference type="Pfam" id="PF00697"/>
    </source>
</evidence>
<dbReference type="AlphaFoldDB" id="A0A1F7GTI6"/>
<dbReference type="EMBL" id="MFZI01000006">
    <property type="protein sequence ID" value="OGK22134.1"/>
    <property type="molecule type" value="Genomic_DNA"/>
</dbReference>
<organism evidence="11 12">
    <name type="scientific">Candidatus Roizmanbacteria bacterium RIFCSPHIGHO2_01_FULL_39_8</name>
    <dbReference type="NCBI Taxonomy" id="1802033"/>
    <lineage>
        <taxon>Bacteria</taxon>
        <taxon>Candidatus Roizmaniibacteriota</taxon>
    </lineage>
</organism>
<gene>
    <name evidence="9" type="primary">trpF</name>
    <name evidence="11" type="ORF">A2866_04235</name>
</gene>
<dbReference type="CDD" id="cd00405">
    <property type="entry name" value="PRAI"/>
    <property type="match status" value="1"/>
</dbReference>
<dbReference type="Gene3D" id="3.20.20.70">
    <property type="entry name" value="Aldolase class I"/>
    <property type="match status" value="1"/>
</dbReference>
<evidence type="ECO:0000256" key="3">
    <source>
        <dbReference type="ARBA" id="ARBA00012572"/>
    </source>
</evidence>
<dbReference type="PANTHER" id="PTHR42894">
    <property type="entry name" value="N-(5'-PHOSPHORIBOSYL)ANTHRANILATE ISOMERASE"/>
    <property type="match status" value="1"/>
</dbReference>
<evidence type="ECO:0000256" key="2">
    <source>
        <dbReference type="ARBA" id="ARBA00004664"/>
    </source>
</evidence>
<protein>
    <recommendedName>
        <fullName evidence="4 9">N-(5'-phosphoribosyl)anthranilate isomerase</fullName>
        <shortName evidence="9">PRAI</shortName>
        <ecNumber evidence="3 9">5.3.1.24</ecNumber>
    </recommendedName>
</protein>
<proteinExistence type="inferred from homology"/>
<evidence type="ECO:0000313" key="12">
    <source>
        <dbReference type="Proteomes" id="UP000177026"/>
    </source>
</evidence>
<dbReference type="InterPro" id="IPR044643">
    <property type="entry name" value="TrpF_fam"/>
</dbReference>
<dbReference type="InterPro" id="IPR013785">
    <property type="entry name" value="Aldolase_TIM"/>
</dbReference>
<comment type="pathway">
    <text evidence="2 9">Amino-acid biosynthesis; L-tryptophan biosynthesis; L-tryptophan from chorismate: step 3/5.</text>
</comment>
<evidence type="ECO:0000256" key="6">
    <source>
        <dbReference type="ARBA" id="ARBA00022822"/>
    </source>
</evidence>
<dbReference type="Proteomes" id="UP000177026">
    <property type="component" value="Unassembled WGS sequence"/>
</dbReference>
<keyword evidence="7 9" id="KW-0057">Aromatic amino acid biosynthesis</keyword>
<keyword evidence="6 9" id="KW-0822">Tryptophan biosynthesis</keyword>
<evidence type="ECO:0000256" key="5">
    <source>
        <dbReference type="ARBA" id="ARBA00022605"/>
    </source>
</evidence>
<accession>A0A1F7GTI6</accession>
<dbReference type="InterPro" id="IPR011060">
    <property type="entry name" value="RibuloseP-bd_barrel"/>
</dbReference>
<dbReference type="EC" id="5.3.1.24" evidence="3 9"/>
<evidence type="ECO:0000256" key="8">
    <source>
        <dbReference type="ARBA" id="ARBA00023235"/>
    </source>
</evidence>
<dbReference type="Pfam" id="PF00697">
    <property type="entry name" value="PRAI"/>
    <property type="match status" value="1"/>
</dbReference>
<evidence type="ECO:0000256" key="1">
    <source>
        <dbReference type="ARBA" id="ARBA00001164"/>
    </source>
</evidence>
<evidence type="ECO:0000256" key="7">
    <source>
        <dbReference type="ARBA" id="ARBA00023141"/>
    </source>
</evidence>
<dbReference type="InterPro" id="IPR001240">
    <property type="entry name" value="PRAI_dom"/>
</dbReference>